<dbReference type="InterPro" id="IPR023401">
    <property type="entry name" value="ODC_N"/>
</dbReference>
<comment type="caution">
    <text evidence="2">The sequence shown here is derived from an EMBL/GenBank/DDBJ whole genome shotgun (WGS) entry which is preliminary data.</text>
</comment>
<evidence type="ECO:0000313" key="3">
    <source>
        <dbReference type="Proteomes" id="UP000198406"/>
    </source>
</evidence>
<dbReference type="InterPro" id="IPR003462">
    <property type="entry name" value="ODC_Mu_crystall"/>
</dbReference>
<dbReference type="Gene3D" id="3.40.50.720">
    <property type="entry name" value="NAD(P)-binding Rossmann-like Domain"/>
    <property type="match status" value="1"/>
</dbReference>
<organism evidence="2 3">
    <name type="scientific">Fistulifera solaris</name>
    <name type="common">Oleaginous diatom</name>
    <dbReference type="NCBI Taxonomy" id="1519565"/>
    <lineage>
        <taxon>Eukaryota</taxon>
        <taxon>Sar</taxon>
        <taxon>Stramenopiles</taxon>
        <taxon>Ochrophyta</taxon>
        <taxon>Bacillariophyta</taxon>
        <taxon>Bacillariophyceae</taxon>
        <taxon>Bacillariophycidae</taxon>
        <taxon>Naviculales</taxon>
        <taxon>Naviculaceae</taxon>
        <taxon>Fistulifera</taxon>
    </lineage>
</organism>
<dbReference type="InterPro" id="IPR036291">
    <property type="entry name" value="NAD(P)-bd_dom_sf"/>
</dbReference>
<dbReference type="PIRSF" id="PIRSF001439">
    <property type="entry name" value="CryM"/>
    <property type="match status" value="1"/>
</dbReference>
<keyword evidence="3" id="KW-1185">Reference proteome</keyword>
<accession>A0A1Z5KB70</accession>
<dbReference type="OrthoDB" id="41492at2759"/>
<protein>
    <submittedName>
        <fullName evidence="2">Ornithine cyclodeaminase</fullName>
        <ecNumber evidence="2">4.3.1.12</ecNumber>
    </submittedName>
</protein>
<dbReference type="SUPFAM" id="SSF51735">
    <property type="entry name" value="NAD(P)-binding Rossmann-fold domains"/>
    <property type="match status" value="1"/>
</dbReference>
<gene>
    <name evidence="2" type="ORF">FisN_14Hh330</name>
</gene>
<sequence length="342" mass="36782">MLILNEQQVHQCLHLRECLEVNRQAFIALAQGQATVPSRLGLPYHSVSTEGTTPDWTLFKPAATSDTMGCKIVSVRSNNPAKGLPLVPATILHLNAETGRVDAVLDGTSLTAARTAAGSALATALAWQGKEVQHLMVFGAGLQAELHIQMIAEALPQRLLSQLTIVNRTPERAVALWNKIQSMCAEGKIAFDKIAHCQILALDDTAQIAQALSTASCIVTCTNTATPLFDGNIVLPAGCHLNSIGSYTPDMQEIPTETTIRQCRVWIDTPEARAVGDLKDLPSEHPVTLLGEVLQQDYEPAETQLPCTFFKSVGTAIQDVMTASVVVKKARELGIGTEIEMS</sequence>
<proteinExistence type="inferred from homology"/>
<name>A0A1Z5KB70_FISSO</name>
<dbReference type="EMBL" id="BDSP01000202">
    <property type="protein sequence ID" value="GAX23497.1"/>
    <property type="molecule type" value="Genomic_DNA"/>
</dbReference>
<comment type="similarity">
    <text evidence="1">Belongs to the ornithine cyclodeaminase/mu-crystallin family.</text>
</comment>
<dbReference type="Gene3D" id="3.30.1780.10">
    <property type="entry name" value="ornithine cyclodeaminase, domain 1"/>
    <property type="match status" value="1"/>
</dbReference>
<dbReference type="Proteomes" id="UP000198406">
    <property type="component" value="Unassembled WGS sequence"/>
</dbReference>
<dbReference type="InParanoid" id="A0A1Z5KB70"/>
<dbReference type="PANTHER" id="PTHR13812">
    <property type="entry name" value="KETIMINE REDUCTASE MU-CRYSTALLIN"/>
    <property type="match status" value="1"/>
</dbReference>
<dbReference type="AlphaFoldDB" id="A0A1Z5KB70"/>
<dbReference type="GO" id="GO:0005737">
    <property type="term" value="C:cytoplasm"/>
    <property type="evidence" value="ECO:0007669"/>
    <property type="project" value="TreeGrafter"/>
</dbReference>
<evidence type="ECO:0000256" key="1">
    <source>
        <dbReference type="ARBA" id="ARBA00008903"/>
    </source>
</evidence>
<reference evidence="2 3" key="1">
    <citation type="journal article" date="2015" name="Plant Cell">
        <title>Oil accumulation by the oleaginous diatom Fistulifera solaris as revealed by the genome and transcriptome.</title>
        <authorList>
            <person name="Tanaka T."/>
            <person name="Maeda Y."/>
            <person name="Veluchamy A."/>
            <person name="Tanaka M."/>
            <person name="Abida H."/>
            <person name="Marechal E."/>
            <person name="Bowler C."/>
            <person name="Muto M."/>
            <person name="Sunaga Y."/>
            <person name="Tanaka M."/>
            <person name="Yoshino T."/>
            <person name="Taniguchi T."/>
            <person name="Fukuda Y."/>
            <person name="Nemoto M."/>
            <person name="Matsumoto M."/>
            <person name="Wong P.S."/>
            <person name="Aburatani S."/>
            <person name="Fujibuchi W."/>
        </authorList>
    </citation>
    <scope>NUCLEOTIDE SEQUENCE [LARGE SCALE GENOMIC DNA]</scope>
    <source>
        <strain evidence="2 3">JPCC DA0580</strain>
    </source>
</reference>
<dbReference type="EC" id="4.3.1.12" evidence="2"/>
<dbReference type="Pfam" id="PF02423">
    <property type="entry name" value="OCD_Mu_crystall"/>
    <property type="match status" value="1"/>
</dbReference>
<dbReference type="PANTHER" id="PTHR13812:SF19">
    <property type="entry name" value="KETIMINE REDUCTASE MU-CRYSTALLIN"/>
    <property type="match status" value="1"/>
</dbReference>
<dbReference type="GO" id="GO:0008473">
    <property type="term" value="F:ornithine cyclodeaminase activity"/>
    <property type="evidence" value="ECO:0007669"/>
    <property type="project" value="UniProtKB-EC"/>
</dbReference>
<keyword evidence="2" id="KW-0456">Lyase</keyword>
<evidence type="ECO:0000313" key="2">
    <source>
        <dbReference type="EMBL" id="GAX23497.1"/>
    </source>
</evidence>